<dbReference type="CDD" id="cd14702">
    <property type="entry name" value="bZIP_plant_GBF1"/>
    <property type="match status" value="1"/>
</dbReference>
<dbReference type="PROSITE" id="PS50217">
    <property type="entry name" value="BZIP"/>
    <property type="match status" value="1"/>
</dbReference>
<keyword evidence="9" id="KW-1185">Reference proteome</keyword>
<evidence type="ECO:0000256" key="3">
    <source>
        <dbReference type="ARBA" id="ARBA00023125"/>
    </source>
</evidence>
<evidence type="ECO:0000313" key="9">
    <source>
        <dbReference type="Proteomes" id="UP001497480"/>
    </source>
</evidence>
<keyword evidence="5" id="KW-0539">Nucleus</keyword>
<name>A0AAV1WQI9_LUPLU</name>
<dbReference type="GO" id="GO:0003700">
    <property type="term" value="F:DNA-binding transcription factor activity"/>
    <property type="evidence" value="ECO:0007669"/>
    <property type="project" value="InterPro"/>
</dbReference>
<dbReference type="PROSITE" id="PS00036">
    <property type="entry name" value="BZIP_BASIC"/>
    <property type="match status" value="1"/>
</dbReference>
<evidence type="ECO:0000256" key="2">
    <source>
        <dbReference type="ARBA" id="ARBA00023015"/>
    </source>
</evidence>
<evidence type="ECO:0000256" key="4">
    <source>
        <dbReference type="ARBA" id="ARBA00023163"/>
    </source>
</evidence>
<dbReference type="GO" id="GO:0045893">
    <property type="term" value="P:positive regulation of DNA-templated transcription"/>
    <property type="evidence" value="ECO:0007669"/>
    <property type="project" value="TreeGrafter"/>
</dbReference>
<feature type="region of interest" description="Disordered" evidence="6">
    <location>
        <begin position="23"/>
        <end position="61"/>
    </location>
</feature>
<evidence type="ECO:0000256" key="5">
    <source>
        <dbReference type="ARBA" id="ARBA00023242"/>
    </source>
</evidence>
<reference evidence="8 9" key="1">
    <citation type="submission" date="2024-03" db="EMBL/GenBank/DDBJ databases">
        <authorList>
            <person name="Martinez-Hernandez J."/>
        </authorList>
    </citation>
    <scope>NUCLEOTIDE SEQUENCE [LARGE SCALE GENOMIC DNA]</scope>
</reference>
<dbReference type="PANTHER" id="PTHR45764:SF21">
    <property type="entry name" value="OS03G0770000 PROTEIN"/>
    <property type="match status" value="1"/>
</dbReference>
<proteinExistence type="predicted"/>
<comment type="caution">
    <text evidence="8">The sequence shown here is derived from an EMBL/GenBank/DDBJ whole genome shotgun (WGS) entry which is preliminary data.</text>
</comment>
<dbReference type="InterPro" id="IPR004827">
    <property type="entry name" value="bZIP"/>
</dbReference>
<feature type="compositionally biased region" description="Basic and acidic residues" evidence="6">
    <location>
        <begin position="29"/>
        <end position="42"/>
    </location>
</feature>
<dbReference type="InterPro" id="IPR045314">
    <property type="entry name" value="bZIP_plant_GBF1"/>
</dbReference>
<accession>A0AAV1WQI9</accession>
<dbReference type="GO" id="GO:0046982">
    <property type="term" value="F:protein heterodimerization activity"/>
    <property type="evidence" value="ECO:0007669"/>
    <property type="project" value="UniProtKB-ARBA"/>
</dbReference>
<organism evidence="8 9">
    <name type="scientific">Lupinus luteus</name>
    <name type="common">European yellow lupine</name>
    <dbReference type="NCBI Taxonomy" id="3873"/>
    <lineage>
        <taxon>Eukaryota</taxon>
        <taxon>Viridiplantae</taxon>
        <taxon>Streptophyta</taxon>
        <taxon>Embryophyta</taxon>
        <taxon>Tracheophyta</taxon>
        <taxon>Spermatophyta</taxon>
        <taxon>Magnoliopsida</taxon>
        <taxon>eudicotyledons</taxon>
        <taxon>Gunneridae</taxon>
        <taxon>Pentapetalae</taxon>
        <taxon>rosids</taxon>
        <taxon>fabids</taxon>
        <taxon>Fabales</taxon>
        <taxon>Fabaceae</taxon>
        <taxon>Papilionoideae</taxon>
        <taxon>50 kb inversion clade</taxon>
        <taxon>genistoids sensu lato</taxon>
        <taxon>core genistoids</taxon>
        <taxon>Genisteae</taxon>
        <taxon>Lupinus</taxon>
    </lineage>
</organism>
<dbReference type="Pfam" id="PF00170">
    <property type="entry name" value="bZIP_1"/>
    <property type="match status" value="1"/>
</dbReference>
<keyword evidence="2" id="KW-0805">Transcription regulation</keyword>
<evidence type="ECO:0000313" key="8">
    <source>
        <dbReference type="EMBL" id="CAL0311600.1"/>
    </source>
</evidence>
<dbReference type="PANTHER" id="PTHR45764">
    <property type="entry name" value="BZIP TRANSCRIPTION FACTOR 44"/>
    <property type="match status" value="1"/>
</dbReference>
<gene>
    <name evidence="8" type="ORF">LLUT_LOCUS12660</name>
</gene>
<protein>
    <recommendedName>
        <fullName evidence="7">BZIP domain-containing protein</fullName>
    </recommendedName>
</protein>
<feature type="domain" description="BZIP" evidence="7">
    <location>
        <begin position="40"/>
        <end position="103"/>
    </location>
</feature>
<dbReference type="GO" id="GO:0005634">
    <property type="term" value="C:nucleus"/>
    <property type="evidence" value="ECO:0007669"/>
    <property type="project" value="UniProtKB-SubCell"/>
</dbReference>
<dbReference type="SUPFAM" id="SSF57959">
    <property type="entry name" value="Leucine zipper domain"/>
    <property type="match status" value="1"/>
</dbReference>
<evidence type="ECO:0000256" key="6">
    <source>
        <dbReference type="SAM" id="MobiDB-lite"/>
    </source>
</evidence>
<dbReference type="GO" id="GO:0000976">
    <property type="term" value="F:transcription cis-regulatory region binding"/>
    <property type="evidence" value="ECO:0007669"/>
    <property type="project" value="TreeGrafter"/>
</dbReference>
<comment type="subcellular location">
    <subcellularLocation>
        <location evidence="1">Nucleus</location>
    </subcellularLocation>
</comment>
<keyword evidence="4" id="KW-0804">Transcription</keyword>
<dbReference type="SMART" id="SM00338">
    <property type="entry name" value="BRLZ"/>
    <property type="match status" value="1"/>
</dbReference>
<dbReference type="FunFam" id="1.20.5.170:FF:000020">
    <property type="entry name" value="BZIP transcription factor"/>
    <property type="match status" value="1"/>
</dbReference>
<dbReference type="InterPro" id="IPR046347">
    <property type="entry name" value="bZIP_sf"/>
</dbReference>
<dbReference type="AlphaFoldDB" id="A0AAV1WQI9"/>
<dbReference type="Gene3D" id="1.20.5.170">
    <property type="match status" value="1"/>
</dbReference>
<evidence type="ECO:0000256" key="1">
    <source>
        <dbReference type="ARBA" id="ARBA00004123"/>
    </source>
</evidence>
<keyword evidence="3" id="KW-0238">DNA-binding</keyword>
<evidence type="ECO:0000259" key="7">
    <source>
        <dbReference type="PROSITE" id="PS50217"/>
    </source>
</evidence>
<dbReference type="Proteomes" id="UP001497480">
    <property type="component" value="Unassembled WGS sequence"/>
</dbReference>
<dbReference type="EMBL" id="CAXHTB010000009">
    <property type="protein sequence ID" value="CAL0311600.1"/>
    <property type="molecule type" value="Genomic_DNA"/>
</dbReference>
<sequence>MLSALSANDLLLANPYSVGFHGGFSDYPEQTHGKEKPIVEERRRRRVISNRESARRSRMRKQRHLENLRNQVNLFRVDNREIKTRLQFLVNHCNHVRTENDCLRELALAFEHCASAD</sequence>